<keyword evidence="1" id="KW-0812">Transmembrane</keyword>
<keyword evidence="1" id="KW-1133">Transmembrane helix</keyword>
<evidence type="ECO:0000313" key="3">
    <source>
        <dbReference type="Proteomes" id="UP000219546"/>
    </source>
</evidence>
<dbReference type="RefSeq" id="WP_281257282.1">
    <property type="nucleotide sequence ID" value="NZ_JBEPMQ010000001.1"/>
</dbReference>
<dbReference type="EMBL" id="OAOP01000002">
    <property type="protein sequence ID" value="SNX68320.1"/>
    <property type="molecule type" value="Genomic_DNA"/>
</dbReference>
<feature type="transmembrane region" description="Helical" evidence="1">
    <location>
        <begin position="20"/>
        <end position="40"/>
    </location>
</feature>
<proteinExistence type="predicted"/>
<sequence length="41" mass="4891">MNMDHNQEDYSRIEALMDFVTRLFFIGALVCFIPFGLQLFF</sequence>
<evidence type="ECO:0000313" key="2">
    <source>
        <dbReference type="EMBL" id="SNX68320.1"/>
    </source>
</evidence>
<evidence type="ECO:0000256" key="1">
    <source>
        <dbReference type="SAM" id="Phobius"/>
    </source>
</evidence>
<accession>A0A285CLA5</accession>
<dbReference type="Proteomes" id="UP000219546">
    <property type="component" value="Unassembled WGS sequence"/>
</dbReference>
<keyword evidence="3" id="KW-1185">Reference proteome</keyword>
<dbReference type="AlphaFoldDB" id="A0A285CLA5"/>
<protein>
    <submittedName>
        <fullName evidence="2">Uncharacterized protein</fullName>
    </submittedName>
</protein>
<gene>
    <name evidence="2" type="ORF">SAMN05877753_102468</name>
</gene>
<keyword evidence="1" id="KW-0472">Membrane</keyword>
<name>A0A285CLA5_9BACI</name>
<organism evidence="2 3">
    <name type="scientific">Bacillus oleivorans</name>
    <dbReference type="NCBI Taxonomy" id="1448271"/>
    <lineage>
        <taxon>Bacteria</taxon>
        <taxon>Bacillati</taxon>
        <taxon>Bacillota</taxon>
        <taxon>Bacilli</taxon>
        <taxon>Bacillales</taxon>
        <taxon>Bacillaceae</taxon>
        <taxon>Bacillus</taxon>
    </lineage>
</organism>
<reference evidence="2 3" key="1">
    <citation type="submission" date="2017-08" db="EMBL/GenBank/DDBJ databases">
        <authorList>
            <person name="de Groot N.N."/>
        </authorList>
    </citation>
    <scope>NUCLEOTIDE SEQUENCE [LARGE SCALE GENOMIC DNA]</scope>
    <source>
        <strain evidence="2 3">JC228</strain>
    </source>
</reference>